<feature type="transmembrane region" description="Helical" evidence="1">
    <location>
        <begin position="57"/>
        <end position="79"/>
    </location>
</feature>
<evidence type="ECO:0000256" key="1">
    <source>
        <dbReference type="SAM" id="Phobius"/>
    </source>
</evidence>
<dbReference type="EMBL" id="CADCXU010027605">
    <property type="protein sequence ID" value="CAB0014260.1"/>
    <property type="molecule type" value="Genomic_DNA"/>
</dbReference>
<sequence length="165" mass="18958">MFCNRIILKKCCFCCISLRNGCYIIAGFALVFWPTVLITYLIDTLVKPEKKPSTTSIFLLLVVVFEALMQMLLAVLLFITTYKKSPSYMAVWEDVTLMLYAIILLEFVVNMLEGPIETMRRVAYILFTIAKCLYHLYTLIVVHSYRVHLLNSDEYNPSDTKGTSA</sequence>
<feature type="transmembrane region" description="Helical" evidence="1">
    <location>
        <begin position="21"/>
        <end position="42"/>
    </location>
</feature>
<keyword evidence="1" id="KW-1133">Transmembrane helix</keyword>
<dbReference type="AlphaFoldDB" id="A0A6H5HDC0"/>
<name>A0A6H5HDC0_9HEMI</name>
<feature type="transmembrane region" description="Helical" evidence="1">
    <location>
        <begin position="91"/>
        <end position="109"/>
    </location>
</feature>
<keyword evidence="3" id="KW-1185">Reference proteome</keyword>
<reference evidence="2 3" key="1">
    <citation type="submission" date="2020-02" db="EMBL/GenBank/DDBJ databases">
        <authorList>
            <person name="Ferguson B K."/>
        </authorList>
    </citation>
    <scope>NUCLEOTIDE SEQUENCE [LARGE SCALE GENOMIC DNA]</scope>
</reference>
<gene>
    <name evidence="2" type="ORF">NTEN_LOCUS18708</name>
</gene>
<keyword evidence="1" id="KW-0472">Membrane</keyword>
<dbReference type="Proteomes" id="UP000479000">
    <property type="component" value="Unassembled WGS sequence"/>
</dbReference>
<feature type="transmembrane region" description="Helical" evidence="1">
    <location>
        <begin position="121"/>
        <end position="142"/>
    </location>
</feature>
<evidence type="ECO:0000313" key="2">
    <source>
        <dbReference type="EMBL" id="CAB0014260.1"/>
    </source>
</evidence>
<accession>A0A6H5HDC0</accession>
<proteinExistence type="predicted"/>
<keyword evidence="1" id="KW-0812">Transmembrane</keyword>
<protein>
    <submittedName>
        <fullName evidence="2">Uncharacterized protein</fullName>
    </submittedName>
</protein>
<organism evidence="2 3">
    <name type="scientific">Nesidiocoris tenuis</name>
    <dbReference type="NCBI Taxonomy" id="355587"/>
    <lineage>
        <taxon>Eukaryota</taxon>
        <taxon>Metazoa</taxon>
        <taxon>Ecdysozoa</taxon>
        <taxon>Arthropoda</taxon>
        <taxon>Hexapoda</taxon>
        <taxon>Insecta</taxon>
        <taxon>Pterygota</taxon>
        <taxon>Neoptera</taxon>
        <taxon>Paraneoptera</taxon>
        <taxon>Hemiptera</taxon>
        <taxon>Heteroptera</taxon>
        <taxon>Panheteroptera</taxon>
        <taxon>Cimicomorpha</taxon>
        <taxon>Miridae</taxon>
        <taxon>Dicyphina</taxon>
        <taxon>Nesidiocoris</taxon>
    </lineage>
</organism>
<evidence type="ECO:0000313" key="3">
    <source>
        <dbReference type="Proteomes" id="UP000479000"/>
    </source>
</evidence>